<protein>
    <recommendedName>
        <fullName evidence="8">PRORP domain-containing protein</fullName>
    </recommendedName>
</protein>
<keyword evidence="7" id="KW-0496">Mitochondrion</keyword>
<comment type="subcellular location">
    <subcellularLocation>
        <location evidence="1">Mitochondrion</location>
    </subcellularLocation>
</comment>
<dbReference type="PANTHER" id="PTHR13547:SF1">
    <property type="entry name" value="MITOCHONDRIAL RIBONUCLEASE P CATALYTIC SUBUNIT"/>
    <property type="match status" value="1"/>
</dbReference>
<evidence type="ECO:0000313" key="10">
    <source>
        <dbReference type="Proteomes" id="UP001146120"/>
    </source>
</evidence>
<evidence type="ECO:0000259" key="8">
    <source>
        <dbReference type="Pfam" id="PF16953"/>
    </source>
</evidence>
<reference evidence="9" key="1">
    <citation type="submission" date="2022-11" db="EMBL/GenBank/DDBJ databases">
        <authorList>
            <person name="Morgan W.R."/>
            <person name="Tartar A."/>
        </authorList>
    </citation>
    <scope>NUCLEOTIDE SEQUENCE</scope>
    <source>
        <strain evidence="9">ARSEF 373</strain>
    </source>
</reference>
<gene>
    <name evidence="9" type="ORF">N0F65_000568</name>
</gene>
<dbReference type="GO" id="GO:0004526">
    <property type="term" value="F:ribonuclease P activity"/>
    <property type="evidence" value="ECO:0007669"/>
    <property type="project" value="TreeGrafter"/>
</dbReference>
<evidence type="ECO:0000256" key="5">
    <source>
        <dbReference type="ARBA" id="ARBA00022833"/>
    </source>
</evidence>
<sequence length="578" mass="65672">MSTAVDKRTTEPRLNVYHEVVVKQRPLVDVFALVKAEKENKGLQSGAVRGAVDMFFFHCVQQLEMLPAEFLDHVLAFFHAQLFTDAIEAAKLKGKQFVLGDTLNEATVAAAIKIYLARSDVAAAWQLIDVILTDVQGKLHFRTFSSLLLHECGGNDNFPLAYGKWQELKNQKEMEWTPTMEDVLVQMVVACVKQHHRDGKTSTDDSTFHERMTTLLRDIRLASKEISEENANLLRTCFQDAGYCTRLVGSDLEMLPVCTACGGHLVKEPITPEETTKLLRAIESRAIKIKSGITAKEFLLPFRQWLLGKNGATSKQSRDSEQLHYILDGPNIAYINQNFDAGSFRFDHLDVVAEQLMAQGHRVSITMPFGYLAEKSMLRIRTRVAKEQMKNGQFIMRKRSKEEKALIDKWTKAGMIYSCRTDYLSDDYFWIYASILLGKNARVVTNDQGRDHVYALLNHHTTGQKAKKKNAQDSPTTVVEEPISMDLIERWKDQVIVNIQIRHQDQAMANAKTHAIETNGSRQYLPHIPIEEVHLIHPLPFSRVPQLTPQGEFHFPIADTENGATRWLCVTSKHQTKQ</sequence>
<name>A0AAV2Z0C3_9STRA</name>
<keyword evidence="3" id="KW-0479">Metal-binding</keyword>
<evidence type="ECO:0000256" key="7">
    <source>
        <dbReference type="ARBA" id="ARBA00023128"/>
    </source>
</evidence>
<comment type="caution">
    <text evidence="9">The sequence shown here is derived from an EMBL/GenBank/DDBJ whole genome shotgun (WGS) entry which is preliminary data.</text>
</comment>
<keyword evidence="10" id="KW-1185">Reference proteome</keyword>
<evidence type="ECO:0000256" key="3">
    <source>
        <dbReference type="ARBA" id="ARBA00022723"/>
    </source>
</evidence>
<evidence type="ECO:0000313" key="9">
    <source>
        <dbReference type="EMBL" id="DBA00383.1"/>
    </source>
</evidence>
<feature type="domain" description="PRORP" evidence="8">
    <location>
        <begin position="395"/>
        <end position="462"/>
    </location>
</feature>
<dbReference type="InterPro" id="IPR031595">
    <property type="entry name" value="PRORP_C"/>
</dbReference>
<organism evidence="9 10">
    <name type="scientific">Lagenidium giganteum</name>
    <dbReference type="NCBI Taxonomy" id="4803"/>
    <lineage>
        <taxon>Eukaryota</taxon>
        <taxon>Sar</taxon>
        <taxon>Stramenopiles</taxon>
        <taxon>Oomycota</taxon>
        <taxon>Peronosporomycetes</taxon>
        <taxon>Pythiales</taxon>
        <taxon>Pythiaceae</taxon>
    </lineage>
</organism>
<proteinExistence type="inferred from homology"/>
<dbReference type="Proteomes" id="UP001146120">
    <property type="component" value="Unassembled WGS sequence"/>
</dbReference>
<evidence type="ECO:0000256" key="4">
    <source>
        <dbReference type="ARBA" id="ARBA00022801"/>
    </source>
</evidence>
<keyword evidence="5" id="KW-0862">Zinc</keyword>
<dbReference type="PANTHER" id="PTHR13547">
    <property type="match status" value="1"/>
</dbReference>
<dbReference type="GO" id="GO:0046872">
    <property type="term" value="F:metal ion binding"/>
    <property type="evidence" value="ECO:0007669"/>
    <property type="project" value="UniProtKB-KW"/>
</dbReference>
<evidence type="ECO:0000256" key="6">
    <source>
        <dbReference type="ARBA" id="ARBA00022946"/>
    </source>
</evidence>
<keyword evidence="6" id="KW-0809">Transit peptide</keyword>
<dbReference type="EMBL" id="DAKRPA010000065">
    <property type="protein sequence ID" value="DBA00383.1"/>
    <property type="molecule type" value="Genomic_DNA"/>
</dbReference>
<comment type="similarity">
    <text evidence="2">Belongs to the PPR family. P subfamily.</text>
</comment>
<dbReference type="AlphaFoldDB" id="A0AAV2Z0C3"/>
<accession>A0AAV2Z0C3</accession>
<dbReference type="Gene3D" id="3.40.50.11980">
    <property type="match status" value="1"/>
</dbReference>
<keyword evidence="4" id="KW-0378">Hydrolase</keyword>
<dbReference type="GO" id="GO:0001682">
    <property type="term" value="P:tRNA 5'-leader removal"/>
    <property type="evidence" value="ECO:0007669"/>
    <property type="project" value="TreeGrafter"/>
</dbReference>
<evidence type="ECO:0000256" key="2">
    <source>
        <dbReference type="ARBA" id="ARBA00007626"/>
    </source>
</evidence>
<reference evidence="9" key="2">
    <citation type="journal article" date="2023" name="Microbiol Resour">
        <title>Decontamination and Annotation of the Draft Genome Sequence of the Oomycete Lagenidium giganteum ARSEF 373.</title>
        <authorList>
            <person name="Morgan W.R."/>
            <person name="Tartar A."/>
        </authorList>
    </citation>
    <scope>NUCLEOTIDE SEQUENCE</scope>
    <source>
        <strain evidence="9">ARSEF 373</strain>
    </source>
</reference>
<evidence type="ECO:0000256" key="1">
    <source>
        <dbReference type="ARBA" id="ARBA00004173"/>
    </source>
</evidence>
<dbReference type="GO" id="GO:0005739">
    <property type="term" value="C:mitochondrion"/>
    <property type="evidence" value="ECO:0007669"/>
    <property type="project" value="UniProtKB-SubCell"/>
</dbReference>
<dbReference type="Pfam" id="PF16953">
    <property type="entry name" value="PRORP"/>
    <property type="match status" value="1"/>
</dbReference>